<accession>A0A559IZC6</accession>
<comment type="subcellular location">
    <subcellularLocation>
        <location evidence="1">Cell membrane</location>
        <topology evidence="1">Multi-pass membrane protein</topology>
    </subcellularLocation>
</comment>
<dbReference type="PROSITE" id="PS50850">
    <property type="entry name" value="MFS"/>
    <property type="match status" value="1"/>
</dbReference>
<evidence type="ECO:0000313" key="9">
    <source>
        <dbReference type="Proteomes" id="UP000318102"/>
    </source>
</evidence>
<feature type="domain" description="Major facilitator superfamily (MFS) profile" evidence="7">
    <location>
        <begin position="1"/>
        <end position="437"/>
    </location>
</feature>
<comment type="caution">
    <text evidence="8">The sequence shown here is derived from an EMBL/GenBank/DDBJ whole genome shotgun (WGS) entry which is preliminary data.</text>
</comment>
<feature type="transmembrane region" description="Helical" evidence="6">
    <location>
        <begin position="334"/>
        <end position="351"/>
    </location>
</feature>
<dbReference type="PROSITE" id="PS00217">
    <property type="entry name" value="SUGAR_TRANSPORT_2"/>
    <property type="match status" value="1"/>
</dbReference>
<name>A0A559IZC6_9BACL</name>
<dbReference type="OrthoDB" id="9816041at2"/>
<dbReference type="InterPro" id="IPR005829">
    <property type="entry name" value="Sugar_transporter_CS"/>
</dbReference>
<feature type="transmembrane region" description="Helical" evidence="6">
    <location>
        <begin position="310"/>
        <end position="328"/>
    </location>
</feature>
<gene>
    <name evidence="8" type="ORF">FPZ44_07855</name>
</gene>
<organism evidence="8 9">
    <name type="scientific">Paenibacillus agilis</name>
    <dbReference type="NCBI Taxonomy" id="3020863"/>
    <lineage>
        <taxon>Bacteria</taxon>
        <taxon>Bacillati</taxon>
        <taxon>Bacillota</taxon>
        <taxon>Bacilli</taxon>
        <taxon>Bacillales</taxon>
        <taxon>Paenibacillaceae</taxon>
        <taxon>Paenibacillus</taxon>
    </lineage>
</organism>
<evidence type="ECO:0000313" key="8">
    <source>
        <dbReference type="EMBL" id="TVX92979.1"/>
    </source>
</evidence>
<feature type="transmembrane region" description="Helical" evidence="6">
    <location>
        <begin position="413"/>
        <end position="432"/>
    </location>
</feature>
<evidence type="ECO:0000256" key="3">
    <source>
        <dbReference type="ARBA" id="ARBA00022692"/>
    </source>
</evidence>
<feature type="transmembrane region" description="Helical" evidence="6">
    <location>
        <begin position="208"/>
        <end position="227"/>
    </location>
</feature>
<keyword evidence="3 6" id="KW-0812">Transmembrane</keyword>
<dbReference type="Proteomes" id="UP000318102">
    <property type="component" value="Unassembled WGS sequence"/>
</dbReference>
<dbReference type="InterPro" id="IPR036259">
    <property type="entry name" value="MFS_trans_sf"/>
</dbReference>
<keyword evidence="9" id="KW-1185">Reference proteome</keyword>
<evidence type="ECO:0000256" key="1">
    <source>
        <dbReference type="ARBA" id="ARBA00004651"/>
    </source>
</evidence>
<feature type="transmembrane region" description="Helical" evidence="6">
    <location>
        <begin position="381"/>
        <end position="401"/>
    </location>
</feature>
<dbReference type="PANTHER" id="PTHR42718:SF9">
    <property type="entry name" value="MAJOR FACILITATOR SUPERFAMILY MULTIDRUG TRANSPORTER MFSC"/>
    <property type="match status" value="1"/>
</dbReference>
<dbReference type="AlphaFoldDB" id="A0A559IZC6"/>
<evidence type="ECO:0000256" key="2">
    <source>
        <dbReference type="ARBA" id="ARBA00022448"/>
    </source>
</evidence>
<evidence type="ECO:0000256" key="5">
    <source>
        <dbReference type="ARBA" id="ARBA00023136"/>
    </source>
</evidence>
<dbReference type="Pfam" id="PF07690">
    <property type="entry name" value="MFS_1"/>
    <property type="match status" value="1"/>
</dbReference>
<sequence length="449" mass="48905">MSMYGISGYTVMIPIWKAHWGLTVDYAQWSLIGFMAAAGVSMTLSGYMVKRWGIRRVLVVVTALSAIASVVGGLLTDWGSIVGIRIVLGLCAGMITPLTVSLIYQYLPEQKRALAMGWWSMAAMLGPAVGPVISGWLYVQFGWSSLFLFSGLLSMFMLGCLRRIPRQSISTSYTPFPLRQFILAGTGSASVIIGLSQVHYWIGAGWGYGMVALAGGGMLVRLVQISAADKQPLLHWPLFKYRLWTLTMLWNGIVTLALYAGTYLIPLYLMDVQGWNAADSGWIMLFPSFIMVLLAPVVGRLYDVVGPLRLMFSGLLLMLIGSLLLASLDSGASVLSIISAMFIRSVGVSLVTTPGNHMGMVCLANEHIAQGSALSNWLKQLLSACSIAIYSSIVMLGHNSVEGTLVTVSRIQAAFWVSIVFILMLIPIWWLLRNNRRQMSPASPIMNGG</sequence>
<keyword evidence="2" id="KW-0813">Transport</keyword>
<dbReference type="EMBL" id="VNJK01000001">
    <property type="protein sequence ID" value="TVX92979.1"/>
    <property type="molecule type" value="Genomic_DNA"/>
</dbReference>
<dbReference type="GO" id="GO:0005886">
    <property type="term" value="C:plasma membrane"/>
    <property type="evidence" value="ECO:0007669"/>
    <property type="project" value="UniProtKB-SubCell"/>
</dbReference>
<dbReference type="PANTHER" id="PTHR42718">
    <property type="entry name" value="MAJOR FACILITATOR SUPERFAMILY MULTIDRUG TRANSPORTER MFSC"/>
    <property type="match status" value="1"/>
</dbReference>
<protein>
    <submittedName>
        <fullName evidence="8">Multidrug efflux MFS transporter</fullName>
    </submittedName>
</protein>
<feature type="transmembrane region" description="Helical" evidence="6">
    <location>
        <begin position="181"/>
        <end position="202"/>
    </location>
</feature>
<dbReference type="GO" id="GO:0022857">
    <property type="term" value="F:transmembrane transporter activity"/>
    <property type="evidence" value="ECO:0007669"/>
    <property type="project" value="InterPro"/>
</dbReference>
<evidence type="ECO:0000259" key="7">
    <source>
        <dbReference type="PROSITE" id="PS50850"/>
    </source>
</evidence>
<dbReference type="InterPro" id="IPR011701">
    <property type="entry name" value="MFS"/>
</dbReference>
<dbReference type="Gene3D" id="1.20.1250.20">
    <property type="entry name" value="MFS general substrate transporter like domains"/>
    <property type="match status" value="2"/>
</dbReference>
<evidence type="ECO:0000256" key="6">
    <source>
        <dbReference type="SAM" id="Phobius"/>
    </source>
</evidence>
<feature type="transmembrane region" description="Helical" evidence="6">
    <location>
        <begin position="248"/>
        <end position="269"/>
    </location>
</feature>
<proteinExistence type="predicted"/>
<dbReference type="SUPFAM" id="SSF103473">
    <property type="entry name" value="MFS general substrate transporter"/>
    <property type="match status" value="1"/>
</dbReference>
<feature type="transmembrane region" description="Helical" evidence="6">
    <location>
        <begin position="143"/>
        <end position="161"/>
    </location>
</feature>
<feature type="transmembrane region" description="Helical" evidence="6">
    <location>
        <begin position="26"/>
        <end position="45"/>
    </location>
</feature>
<feature type="transmembrane region" description="Helical" evidence="6">
    <location>
        <begin position="116"/>
        <end position="137"/>
    </location>
</feature>
<feature type="transmembrane region" description="Helical" evidence="6">
    <location>
        <begin position="281"/>
        <end position="298"/>
    </location>
</feature>
<keyword evidence="5 6" id="KW-0472">Membrane</keyword>
<keyword evidence="4 6" id="KW-1133">Transmembrane helix</keyword>
<feature type="transmembrane region" description="Helical" evidence="6">
    <location>
        <begin position="57"/>
        <end position="76"/>
    </location>
</feature>
<feature type="transmembrane region" description="Helical" evidence="6">
    <location>
        <begin position="82"/>
        <end position="104"/>
    </location>
</feature>
<dbReference type="InterPro" id="IPR020846">
    <property type="entry name" value="MFS_dom"/>
</dbReference>
<reference evidence="8 9" key="1">
    <citation type="submission" date="2019-07" db="EMBL/GenBank/DDBJ databases">
        <authorList>
            <person name="Kim J."/>
        </authorList>
    </citation>
    <scope>NUCLEOTIDE SEQUENCE [LARGE SCALE GENOMIC DNA]</scope>
    <source>
        <strain evidence="8 9">N4</strain>
    </source>
</reference>
<evidence type="ECO:0000256" key="4">
    <source>
        <dbReference type="ARBA" id="ARBA00022989"/>
    </source>
</evidence>